<feature type="compositionally biased region" description="Basic and acidic residues" evidence="1">
    <location>
        <begin position="114"/>
        <end position="127"/>
    </location>
</feature>
<accession>A0ABT9D9U1</accession>
<evidence type="ECO:0000313" key="3">
    <source>
        <dbReference type="Proteomes" id="UP001232536"/>
    </source>
</evidence>
<comment type="caution">
    <text evidence="2">The sequence shown here is derived from an EMBL/GenBank/DDBJ whole genome shotgun (WGS) entry which is preliminary data.</text>
</comment>
<dbReference type="Gene3D" id="1.20.5.340">
    <property type="match status" value="1"/>
</dbReference>
<proteinExistence type="predicted"/>
<reference evidence="2 3" key="1">
    <citation type="submission" date="2023-07" db="EMBL/GenBank/DDBJ databases">
        <title>Description of novel actinomycetes strains, isolated from tidal flat sediment.</title>
        <authorList>
            <person name="Lu C."/>
        </authorList>
    </citation>
    <scope>NUCLEOTIDE SEQUENCE [LARGE SCALE GENOMIC DNA]</scope>
    <source>
        <strain evidence="2 3">SYSU T00b441</strain>
    </source>
</reference>
<dbReference type="EMBL" id="JAUQYP010000001">
    <property type="protein sequence ID" value="MDO8105943.1"/>
    <property type="molecule type" value="Genomic_DNA"/>
</dbReference>
<protein>
    <recommendedName>
        <fullName evidence="4">ATPase</fullName>
    </recommendedName>
</protein>
<dbReference type="RefSeq" id="WP_304599636.1">
    <property type="nucleotide sequence ID" value="NZ_JAUQYO010000004.1"/>
</dbReference>
<feature type="region of interest" description="Disordered" evidence="1">
    <location>
        <begin position="114"/>
        <end position="158"/>
    </location>
</feature>
<sequence>MDLTQLDLVAEALERTRLEVMHQGNWDELRPSERALRLEVAMAVLEKSGLFEALTEARERAEDDRAAAVEAARTAVADAARQVAEARFQVEEAEQRATDLEGRLAEAEERLADAEERVAEAERRRALGAEPSQPEPRRRVRTPLLGRTVPRLGDSGRA</sequence>
<keyword evidence="3" id="KW-1185">Reference proteome</keyword>
<evidence type="ECO:0000256" key="1">
    <source>
        <dbReference type="SAM" id="MobiDB-lite"/>
    </source>
</evidence>
<evidence type="ECO:0000313" key="2">
    <source>
        <dbReference type="EMBL" id="MDO8105943.1"/>
    </source>
</evidence>
<gene>
    <name evidence="2" type="ORF">Q6348_01885</name>
</gene>
<name>A0ABT9D9U1_9CELL</name>
<dbReference type="Proteomes" id="UP001232536">
    <property type="component" value="Unassembled WGS sequence"/>
</dbReference>
<evidence type="ECO:0008006" key="4">
    <source>
        <dbReference type="Google" id="ProtNLM"/>
    </source>
</evidence>
<organism evidence="2 3">
    <name type="scientific">Actinotalea lenta</name>
    <dbReference type="NCBI Taxonomy" id="3064654"/>
    <lineage>
        <taxon>Bacteria</taxon>
        <taxon>Bacillati</taxon>
        <taxon>Actinomycetota</taxon>
        <taxon>Actinomycetes</taxon>
        <taxon>Micrococcales</taxon>
        <taxon>Cellulomonadaceae</taxon>
        <taxon>Actinotalea</taxon>
    </lineage>
</organism>